<feature type="region of interest" description="Disordered" evidence="1">
    <location>
        <begin position="215"/>
        <end position="247"/>
    </location>
</feature>
<feature type="compositionally biased region" description="Basic and acidic residues" evidence="1">
    <location>
        <begin position="122"/>
        <end position="137"/>
    </location>
</feature>
<dbReference type="AlphaFoldDB" id="A0A328VJB9"/>
<comment type="caution">
    <text evidence="2">The sequence shown here is derived from an EMBL/GenBank/DDBJ whole genome shotgun (WGS) entry which is preliminary data.</text>
</comment>
<evidence type="ECO:0000256" key="1">
    <source>
        <dbReference type="SAM" id="MobiDB-lite"/>
    </source>
</evidence>
<accession>A0A328VJB9</accession>
<dbReference type="Proteomes" id="UP000248706">
    <property type="component" value="Unassembled WGS sequence"/>
</dbReference>
<organism evidence="2 3">
    <name type="scientific">Thermogemmatispora tikiterensis</name>
    <dbReference type="NCBI Taxonomy" id="1825093"/>
    <lineage>
        <taxon>Bacteria</taxon>
        <taxon>Bacillati</taxon>
        <taxon>Chloroflexota</taxon>
        <taxon>Ktedonobacteria</taxon>
        <taxon>Thermogemmatisporales</taxon>
        <taxon>Thermogemmatisporaceae</taxon>
        <taxon>Thermogemmatispora</taxon>
    </lineage>
</organism>
<protein>
    <submittedName>
        <fullName evidence="2">Uncharacterized protein</fullName>
    </submittedName>
</protein>
<dbReference type="EMBL" id="MCIF01000002">
    <property type="protein sequence ID" value="RAQ95870.1"/>
    <property type="molecule type" value="Genomic_DNA"/>
</dbReference>
<reference evidence="2 3" key="1">
    <citation type="submission" date="2016-08" db="EMBL/GenBank/DDBJ databases">
        <title>Analysis of Carbohydrate Active Enzymes in Thermogemmatispora T81 Reveals Carbohydrate Degradation Ability.</title>
        <authorList>
            <person name="Tomazini A."/>
            <person name="Lal S."/>
            <person name="Stott M."/>
            <person name="Henrissat B."/>
            <person name="Polikarpov I."/>
            <person name="Sparling R."/>
            <person name="Levin D.B."/>
        </authorList>
    </citation>
    <scope>NUCLEOTIDE SEQUENCE [LARGE SCALE GENOMIC DNA]</scope>
    <source>
        <strain evidence="2 3">T81</strain>
    </source>
</reference>
<feature type="region of interest" description="Disordered" evidence="1">
    <location>
        <begin position="76"/>
        <end position="137"/>
    </location>
</feature>
<name>A0A328VJB9_9CHLR</name>
<evidence type="ECO:0000313" key="2">
    <source>
        <dbReference type="EMBL" id="RAQ95870.1"/>
    </source>
</evidence>
<sequence>MIAALGVPMPAAQTQQLQPPLLQELPVSRARVPGRRQISAGLIEGQRQPTQLLAQEERFLPLTGGSLLQRGIRREATGPSQQQQSALLGGEAGQGERLGQAQAERTQVRGAGGDEEMTSDIRGQKRGAEHRRPVGPRREEECRLIEMIQDEQVARLRLQPAAYRQHDPEQLLFMASRQREQGGQLTIGGEQRFLAGGVDPEHRAVSRAEAEGVFDGEAGLADPAQTTDGQGLANGGGTLLEEGVQSR</sequence>
<evidence type="ECO:0000313" key="3">
    <source>
        <dbReference type="Proteomes" id="UP000248706"/>
    </source>
</evidence>
<keyword evidence="3" id="KW-1185">Reference proteome</keyword>
<gene>
    <name evidence="2" type="ORF">A4R35_10005</name>
</gene>
<proteinExistence type="predicted"/>